<dbReference type="Pfam" id="PF13442">
    <property type="entry name" value="Cytochrome_CBB3"/>
    <property type="match status" value="2"/>
</dbReference>
<evidence type="ECO:0000256" key="2">
    <source>
        <dbReference type="ARBA" id="ARBA00022617"/>
    </source>
</evidence>
<keyword evidence="10" id="KW-1185">Reference proteome</keyword>
<organism evidence="9 10">
    <name type="scientific">Plantimonas leprariae</name>
    <dbReference type="NCBI Taxonomy" id="2615207"/>
    <lineage>
        <taxon>Bacteria</taxon>
        <taxon>Pseudomonadati</taxon>
        <taxon>Pseudomonadota</taxon>
        <taxon>Alphaproteobacteria</taxon>
        <taxon>Hyphomicrobiales</taxon>
        <taxon>Aurantimonadaceae</taxon>
        <taxon>Plantimonas</taxon>
    </lineage>
</organism>
<feature type="domain" description="Cytochrome c" evidence="8">
    <location>
        <begin position="220"/>
        <end position="305"/>
    </location>
</feature>
<dbReference type="SUPFAM" id="SSF46626">
    <property type="entry name" value="Cytochrome c"/>
    <property type="match status" value="5"/>
</dbReference>
<keyword evidence="4" id="KW-0249">Electron transport</keyword>
<dbReference type="InterPro" id="IPR009056">
    <property type="entry name" value="Cyt_c-like_dom"/>
</dbReference>
<dbReference type="PANTHER" id="PTHR33751:SF9">
    <property type="entry name" value="CYTOCHROME C4"/>
    <property type="match status" value="1"/>
</dbReference>
<feature type="transmembrane region" description="Helical" evidence="7">
    <location>
        <begin position="12"/>
        <end position="35"/>
    </location>
</feature>
<evidence type="ECO:0000256" key="4">
    <source>
        <dbReference type="ARBA" id="ARBA00022982"/>
    </source>
</evidence>
<protein>
    <submittedName>
        <fullName evidence="9">C-type cytochrome</fullName>
    </submittedName>
</protein>
<evidence type="ECO:0000256" key="1">
    <source>
        <dbReference type="ARBA" id="ARBA00022448"/>
    </source>
</evidence>
<evidence type="ECO:0000256" key="7">
    <source>
        <dbReference type="SAM" id="Phobius"/>
    </source>
</evidence>
<dbReference type="GO" id="GO:0020037">
    <property type="term" value="F:heme binding"/>
    <property type="evidence" value="ECO:0007669"/>
    <property type="project" value="InterPro"/>
</dbReference>
<feature type="domain" description="Cytochrome c" evidence="8">
    <location>
        <begin position="79"/>
        <end position="165"/>
    </location>
</feature>
<keyword evidence="7" id="KW-0472">Membrane</keyword>
<sequence>MRLLGSDRHDRWVAIRSLLSVGAVVGVIALLFVGAGGVDVAADKPHSWLTYRVLHFAFGQSVGVRASSIVPPDDLDSAARIRLGAQQFHLVCSNCHGGPGIGQSPLALSMEPRPQSLPSVVGQFSDAELFWILQHGVKFSAMPAWSTKTRDDEVWSTVAFVRKLPTMTAAEYLALTAPPEADPGIPSAVPPFSAPDALRPADTARNVPYQAPNEYLYAVPALGFGDRTAMANPLALCGRCHGADGTGMIAGGEAPNLVIQDPEYIRASLEAYATGGRRSGYMQPIAAQLSDHQIAALADWYAALPDKSSGTVPANPEVEARGRKIATEGLSTVALPACATCHEGEVRARIGAPRLEGQSAVFLRRQLTAMRDRNRGSTRFWNPMPAVAGHLTDADIEALAVHYASQPPAGAATSPSLAARSAIGGDPAKGEQMFGAICARCHTPAALGDEAGDIPNLTLQLPRYVASALRAYRSNERQNTRMHLVAQDLDDDEIEALAAYVGGLPPRPARLSPVVGTPERGEAIAHDGIPDRKLPGCLTCHEAGMTAALPLIPRLDGQNAEYLRKKLDYFAGPQASQLSLLNPMPAIARNLTETERADLAAYFAAGRPFSKQTEAN</sequence>
<comment type="caution">
    <text evidence="9">The sequence shown here is derived from an EMBL/GenBank/DDBJ whole genome shotgun (WGS) entry which is preliminary data.</text>
</comment>
<dbReference type="Pfam" id="PF00034">
    <property type="entry name" value="Cytochrom_C"/>
    <property type="match status" value="1"/>
</dbReference>
<dbReference type="GO" id="GO:0009055">
    <property type="term" value="F:electron transfer activity"/>
    <property type="evidence" value="ECO:0007669"/>
    <property type="project" value="InterPro"/>
</dbReference>
<evidence type="ECO:0000256" key="5">
    <source>
        <dbReference type="ARBA" id="ARBA00023004"/>
    </source>
</evidence>
<gene>
    <name evidence="9" type="ORF">F6X38_11950</name>
</gene>
<keyword evidence="1" id="KW-0813">Transport</keyword>
<dbReference type="AlphaFoldDB" id="A0A7V7PNW8"/>
<evidence type="ECO:0000313" key="9">
    <source>
        <dbReference type="EMBL" id="KAB0679532.1"/>
    </source>
</evidence>
<feature type="domain" description="Cytochrome c" evidence="8">
    <location>
        <begin position="516"/>
        <end position="607"/>
    </location>
</feature>
<evidence type="ECO:0000313" key="10">
    <source>
        <dbReference type="Proteomes" id="UP000432089"/>
    </source>
</evidence>
<reference evidence="9 10" key="1">
    <citation type="submission" date="2019-09" db="EMBL/GenBank/DDBJ databases">
        <title>YIM 132180 draft genome.</title>
        <authorList>
            <person name="Zhang K."/>
        </authorList>
    </citation>
    <scope>NUCLEOTIDE SEQUENCE [LARGE SCALE GENOMIC DNA]</scope>
    <source>
        <strain evidence="9 10">YIM 132180</strain>
    </source>
</reference>
<evidence type="ECO:0000259" key="8">
    <source>
        <dbReference type="PROSITE" id="PS51007"/>
    </source>
</evidence>
<keyword evidence="7" id="KW-0812">Transmembrane</keyword>
<dbReference type="GO" id="GO:0046872">
    <property type="term" value="F:metal ion binding"/>
    <property type="evidence" value="ECO:0007669"/>
    <property type="project" value="UniProtKB-KW"/>
</dbReference>
<dbReference type="InterPro" id="IPR050597">
    <property type="entry name" value="Cytochrome_c_Oxidase_Subunit"/>
</dbReference>
<dbReference type="EMBL" id="VZDO01000009">
    <property type="protein sequence ID" value="KAB0679532.1"/>
    <property type="molecule type" value="Genomic_DNA"/>
</dbReference>
<dbReference type="Gene3D" id="1.10.760.10">
    <property type="entry name" value="Cytochrome c-like domain"/>
    <property type="match status" value="5"/>
</dbReference>
<evidence type="ECO:0000256" key="3">
    <source>
        <dbReference type="ARBA" id="ARBA00022723"/>
    </source>
</evidence>
<dbReference type="PANTHER" id="PTHR33751">
    <property type="entry name" value="CBB3-TYPE CYTOCHROME C OXIDASE SUBUNIT FIXP"/>
    <property type="match status" value="1"/>
</dbReference>
<keyword evidence="2 6" id="KW-0349">Heme</keyword>
<keyword evidence="3 6" id="KW-0479">Metal-binding</keyword>
<accession>A0A7V7PNW8</accession>
<name>A0A7V7PNW8_9HYPH</name>
<keyword evidence="7" id="KW-1133">Transmembrane helix</keyword>
<evidence type="ECO:0000256" key="6">
    <source>
        <dbReference type="PROSITE-ProRule" id="PRU00433"/>
    </source>
</evidence>
<dbReference type="PROSITE" id="PS51007">
    <property type="entry name" value="CYTC"/>
    <property type="match status" value="5"/>
</dbReference>
<dbReference type="Proteomes" id="UP000432089">
    <property type="component" value="Unassembled WGS sequence"/>
</dbReference>
<keyword evidence="5 6" id="KW-0408">Iron</keyword>
<proteinExistence type="predicted"/>
<feature type="domain" description="Cytochrome c" evidence="8">
    <location>
        <begin position="425"/>
        <end position="505"/>
    </location>
</feature>
<dbReference type="InterPro" id="IPR036909">
    <property type="entry name" value="Cyt_c-like_dom_sf"/>
</dbReference>
<feature type="domain" description="Cytochrome c" evidence="8">
    <location>
        <begin position="317"/>
        <end position="407"/>
    </location>
</feature>